<dbReference type="InterPro" id="IPR006612">
    <property type="entry name" value="THAP_Znf"/>
</dbReference>
<keyword evidence="1" id="KW-0479">Metal-binding</keyword>
<dbReference type="SUPFAM" id="SSF57716">
    <property type="entry name" value="Glucocorticoid receptor-like (DNA-binding domain)"/>
    <property type="match status" value="1"/>
</dbReference>
<dbReference type="AlphaFoldDB" id="A0A8I6RCM9"/>
<evidence type="ECO:0000256" key="6">
    <source>
        <dbReference type="SAM" id="MobiDB-lite"/>
    </source>
</evidence>
<feature type="region of interest" description="Disordered" evidence="6">
    <location>
        <begin position="93"/>
        <end position="119"/>
    </location>
</feature>
<protein>
    <recommendedName>
        <fullName evidence="7">THAP-type domain-containing protein</fullName>
    </recommendedName>
</protein>
<keyword evidence="3" id="KW-0862">Zinc</keyword>
<evidence type="ECO:0000256" key="3">
    <source>
        <dbReference type="ARBA" id="ARBA00022833"/>
    </source>
</evidence>
<evidence type="ECO:0000256" key="5">
    <source>
        <dbReference type="PROSITE-ProRule" id="PRU00309"/>
    </source>
</evidence>
<dbReference type="RefSeq" id="XP_014241488.1">
    <property type="nucleotide sequence ID" value="XM_014386002.2"/>
</dbReference>
<dbReference type="PANTHER" id="PTHR46927">
    <property type="entry name" value="AGAP005574-PA"/>
    <property type="match status" value="1"/>
</dbReference>
<evidence type="ECO:0000313" key="8">
    <source>
        <dbReference type="EnsemblMetazoa" id="XP_014241488.1"/>
    </source>
</evidence>
<reference evidence="8" key="1">
    <citation type="submission" date="2022-01" db="UniProtKB">
        <authorList>
            <consortium name="EnsemblMetazoa"/>
        </authorList>
    </citation>
    <scope>IDENTIFICATION</scope>
</reference>
<dbReference type="Proteomes" id="UP000494040">
    <property type="component" value="Unassembled WGS sequence"/>
</dbReference>
<dbReference type="GeneID" id="106662158"/>
<dbReference type="KEGG" id="clec:106662158"/>
<dbReference type="SMART" id="SM00692">
    <property type="entry name" value="DM3"/>
    <property type="match status" value="1"/>
</dbReference>
<proteinExistence type="predicted"/>
<dbReference type="GO" id="GO:0008270">
    <property type="term" value="F:zinc ion binding"/>
    <property type="evidence" value="ECO:0007669"/>
    <property type="project" value="UniProtKB-KW"/>
</dbReference>
<evidence type="ECO:0000256" key="4">
    <source>
        <dbReference type="ARBA" id="ARBA00023125"/>
    </source>
</evidence>
<dbReference type="OrthoDB" id="6583803at2759"/>
<dbReference type="Gene3D" id="6.20.210.20">
    <property type="entry name" value="THAP domain"/>
    <property type="match status" value="1"/>
</dbReference>
<dbReference type="GO" id="GO:0003677">
    <property type="term" value="F:DNA binding"/>
    <property type="evidence" value="ECO:0007669"/>
    <property type="project" value="UniProtKB-UniRule"/>
</dbReference>
<feature type="domain" description="THAP-type" evidence="7">
    <location>
        <begin position="1"/>
        <end position="83"/>
    </location>
</feature>
<dbReference type="InterPro" id="IPR052224">
    <property type="entry name" value="THAP_domain_protein"/>
</dbReference>
<evidence type="ECO:0000256" key="2">
    <source>
        <dbReference type="ARBA" id="ARBA00022771"/>
    </source>
</evidence>
<dbReference type="Pfam" id="PF05485">
    <property type="entry name" value="THAP"/>
    <property type="match status" value="1"/>
</dbReference>
<accession>A0A8I6RCM9</accession>
<dbReference type="PANTHER" id="PTHR46927:SF3">
    <property type="entry name" value="THAP-TYPE DOMAIN-CONTAINING PROTEIN"/>
    <property type="match status" value="1"/>
</dbReference>
<dbReference type="InterPro" id="IPR038441">
    <property type="entry name" value="THAP_Znf_sf"/>
</dbReference>
<sequence length="209" mass="24105">MSYCSAPGCKNYRGKRSLRSLNVTFHRFPANSTLRYQWLKTVGISDPGPIGRICSVHFKPEDFKYHYDGKYHYLVPNAVPSIFHGMQDQSEQNLKLGKQKSVKRKASDQMPLNEEDDDDQSNLYEVHSINETEFEENQGMDPIGEGESNSELIKKTIASLERAKDEYTSFGEFVAHELRCINSVLLRKKLKRVIQKTILEIVEEDEQNQ</sequence>
<keyword evidence="9" id="KW-1185">Reference proteome</keyword>
<evidence type="ECO:0000259" key="7">
    <source>
        <dbReference type="PROSITE" id="PS50950"/>
    </source>
</evidence>
<organism evidence="8 9">
    <name type="scientific">Cimex lectularius</name>
    <name type="common">Bed bug</name>
    <name type="synonym">Acanthia lectularia</name>
    <dbReference type="NCBI Taxonomy" id="79782"/>
    <lineage>
        <taxon>Eukaryota</taxon>
        <taxon>Metazoa</taxon>
        <taxon>Ecdysozoa</taxon>
        <taxon>Arthropoda</taxon>
        <taxon>Hexapoda</taxon>
        <taxon>Insecta</taxon>
        <taxon>Pterygota</taxon>
        <taxon>Neoptera</taxon>
        <taxon>Paraneoptera</taxon>
        <taxon>Hemiptera</taxon>
        <taxon>Heteroptera</taxon>
        <taxon>Panheteroptera</taxon>
        <taxon>Cimicomorpha</taxon>
        <taxon>Cimicidae</taxon>
        <taxon>Cimex</taxon>
    </lineage>
</organism>
<dbReference type="SMART" id="SM00980">
    <property type="entry name" value="THAP"/>
    <property type="match status" value="1"/>
</dbReference>
<evidence type="ECO:0000313" key="9">
    <source>
        <dbReference type="Proteomes" id="UP000494040"/>
    </source>
</evidence>
<keyword evidence="4 5" id="KW-0238">DNA-binding</keyword>
<dbReference type="PROSITE" id="PS50950">
    <property type="entry name" value="ZF_THAP"/>
    <property type="match status" value="1"/>
</dbReference>
<dbReference type="EnsemblMetazoa" id="XM_014386002.2">
    <property type="protein sequence ID" value="XP_014241488.1"/>
    <property type="gene ID" value="LOC106662158"/>
</dbReference>
<evidence type="ECO:0000256" key="1">
    <source>
        <dbReference type="ARBA" id="ARBA00022723"/>
    </source>
</evidence>
<keyword evidence="2 5" id="KW-0863">Zinc-finger</keyword>
<name>A0A8I6RCM9_CIMLE</name>